<dbReference type="EMBL" id="GGEC01062125">
    <property type="protein sequence ID" value="MBX42609.1"/>
    <property type="molecule type" value="Transcribed_RNA"/>
</dbReference>
<name>A0A2P2NJG7_RHIMU</name>
<sequence>MNQSSLRMFALAYQIKLCSFSIKWLIGDFFPLAQTPLITFWVP</sequence>
<accession>A0A2P2NJG7</accession>
<organism evidence="1">
    <name type="scientific">Rhizophora mucronata</name>
    <name type="common">Asiatic mangrove</name>
    <dbReference type="NCBI Taxonomy" id="61149"/>
    <lineage>
        <taxon>Eukaryota</taxon>
        <taxon>Viridiplantae</taxon>
        <taxon>Streptophyta</taxon>
        <taxon>Embryophyta</taxon>
        <taxon>Tracheophyta</taxon>
        <taxon>Spermatophyta</taxon>
        <taxon>Magnoliopsida</taxon>
        <taxon>eudicotyledons</taxon>
        <taxon>Gunneridae</taxon>
        <taxon>Pentapetalae</taxon>
        <taxon>rosids</taxon>
        <taxon>fabids</taxon>
        <taxon>Malpighiales</taxon>
        <taxon>Rhizophoraceae</taxon>
        <taxon>Rhizophora</taxon>
    </lineage>
</organism>
<reference evidence="1" key="1">
    <citation type="submission" date="2018-02" db="EMBL/GenBank/DDBJ databases">
        <title>Rhizophora mucronata_Transcriptome.</title>
        <authorList>
            <person name="Meera S.P."/>
            <person name="Sreeshan A."/>
            <person name="Augustine A."/>
        </authorList>
    </citation>
    <scope>NUCLEOTIDE SEQUENCE</scope>
    <source>
        <tissue evidence="1">Leaf</tissue>
    </source>
</reference>
<protein>
    <submittedName>
        <fullName evidence="1">Uncharacterized protein</fullName>
    </submittedName>
</protein>
<evidence type="ECO:0000313" key="1">
    <source>
        <dbReference type="EMBL" id="MBX42609.1"/>
    </source>
</evidence>
<proteinExistence type="predicted"/>
<dbReference type="AlphaFoldDB" id="A0A2P2NJG7"/>